<evidence type="ECO:0000313" key="2">
    <source>
        <dbReference type="Proteomes" id="UP000250235"/>
    </source>
</evidence>
<name>A0A2Z7CAM7_9LAMI</name>
<dbReference type="EMBL" id="KQ999477">
    <property type="protein sequence ID" value="KZV41388.1"/>
    <property type="molecule type" value="Genomic_DNA"/>
</dbReference>
<evidence type="ECO:0000313" key="1">
    <source>
        <dbReference type="EMBL" id="KZV41388.1"/>
    </source>
</evidence>
<dbReference type="AlphaFoldDB" id="A0A2Z7CAM7"/>
<keyword evidence="2" id="KW-1185">Reference proteome</keyword>
<reference evidence="1 2" key="1">
    <citation type="journal article" date="2015" name="Proc. Natl. Acad. Sci. U.S.A.">
        <title>The resurrection genome of Boea hygrometrica: A blueprint for survival of dehydration.</title>
        <authorList>
            <person name="Xiao L."/>
            <person name="Yang G."/>
            <person name="Zhang L."/>
            <person name="Yang X."/>
            <person name="Zhao S."/>
            <person name="Ji Z."/>
            <person name="Zhou Q."/>
            <person name="Hu M."/>
            <person name="Wang Y."/>
            <person name="Chen M."/>
            <person name="Xu Y."/>
            <person name="Jin H."/>
            <person name="Xiao X."/>
            <person name="Hu G."/>
            <person name="Bao F."/>
            <person name="Hu Y."/>
            <person name="Wan P."/>
            <person name="Li L."/>
            <person name="Deng X."/>
            <person name="Kuang T."/>
            <person name="Xiang C."/>
            <person name="Zhu J.K."/>
            <person name="Oliver M.J."/>
            <person name="He Y."/>
        </authorList>
    </citation>
    <scope>NUCLEOTIDE SEQUENCE [LARGE SCALE GENOMIC DNA]</scope>
    <source>
        <strain evidence="2">cv. XS01</strain>
    </source>
</reference>
<sequence>MINVNSEDLFCFKVLFHFVTTDFISAVRQLRSEQEVKTDSSCWVLCLSMASVFRVIADVVFLPQIDISDKGKAPLVEKDDIKGHPAREMFSLICADIDCIVQLREKVVADVVSLFHSFSLSRLAVLGSVKAIVAKEEQILSWAETDSLETAVQRRMYIISKCREMLLIKFLEAHRENFISGQPWTAMALQIINMLTNTHQTSLAQLQKQKRAHNMEWTRPISSRLFEGEHVDRGAIIARSNKNTRSVCWSRHMIKIYGLWTPIEGPDRWYCMCRPSCFYKELVSHEVSVSNFAPICVFLEPVQSQIFSPPLVKTWGWFRVCTDILPLNLFGRLQPVGSHNFCRDIVAVSSVVDLAVDPADFIGHFLRLWLLRVFQMLLLSIISDENQTDLSI</sequence>
<accession>A0A2Z7CAM7</accession>
<proteinExistence type="predicted"/>
<gene>
    <name evidence="1" type="ORF">F511_22065</name>
</gene>
<protein>
    <submittedName>
        <fullName evidence="1">Uncharacterized protein</fullName>
    </submittedName>
</protein>
<organism evidence="1 2">
    <name type="scientific">Dorcoceras hygrometricum</name>
    <dbReference type="NCBI Taxonomy" id="472368"/>
    <lineage>
        <taxon>Eukaryota</taxon>
        <taxon>Viridiplantae</taxon>
        <taxon>Streptophyta</taxon>
        <taxon>Embryophyta</taxon>
        <taxon>Tracheophyta</taxon>
        <taxon>Spermatophyta</taxon>
        <taxon>Magnoliopsida</taxon>
        <taxon>eudicotyledons</taxon>
        <taxon>Gunneridae</taxon>
        <taxon>Pentapetalae</taxon>
        <taxon>asterids</taxon>
        <taxon>lamiids</taxon>
        <taxon>Lamiales</taxon>
        <taxon>Gesneriaceae</taxon>
        <taxon>Didymocarpoideae</taxon>
        <taxon>Trichosporeae</taxon>
        <taxon>Loxocarpinae</taxon>
        <taxon>Dorcoceras</taxon>
    </lineage>
</organism>
<dbReference type="Proteomes" id="UP000250235">
    <property type="component" value="Unassembled WGS sequence"/>
</dbReference>